<dbReference type="EMBL" id="LAZR01005106">
    <property type="protein sequence ID" value="KKN02794.1"/>
    <property type="molecule type" value="Genomic_DNA"/>
</dbReference>
<comment type="caution">
    <text evidence="1">The sequence shown here is derived from an EMBL/GenBank/DDBJ whole genome shotgun (WGS) entry which is preliminary data.</text>
</comment>
<proteinExistence type="predicted"/>
<organism evidence="1">
    <name type="scientific">marine sediment metagenome</name>
    <dbReference type="NCBI Taxonomy" id="412755"/>
    <lineage>
        <taxon>unclassified sequences</taxon>
        <taxon>metagenomes</taxon>
        <taxon>ecological metagenomes</taxon>
    </lineage>
</organism>
<accession>A0A0F9MAP8</accession>
<name>A0A0F9MAP8_9ZZZZ</name>
<gene>
    <name evidence="1" type="ORF">LCGC14_1114120</name>
</gene>
<protein>
    <submittedName>
        <fullName evidence="1">Uncharacterized protein</fullName>
    </submittedName>
</protein>
<dbReference type="AlphaFoldDB" id="A0A0F9MAP8"/>
<sequence>MAEDIEIKDGKIFGGWRAPENVYRTSTTSIHDDDVAKSVGMRGGTIQGTIHLSMFAPLAQKIFGDRWFEQGTVSMYYTFATIDKEEVRAIIELPLDTTEEMLPLVMKDVQVKAWAELKNEQQIMIGTVSVGSPKEPSYLQAVELKNSNHEDLRILARYKIGDELPSKEILLTQEEANSGLGRITDQLDYYKGKDKSPWGNAVFYPTAMFEAMALGFERTSTDEFNAVPFYGATEIRNINGPALIGVPYIVKGKYICIGVSRKTEYFWLDSTLEEKETGKIVASMRHLNRFMKAGSPLYKDQ</sequence>
<reference evidence="1" key="1">
    <citation type="journal article" date="2015" name="Nature">
        <title>Complex archaea that bridge the gap between prokaryotes and eukaryotes.</title>
        <authorList>
            <person name="Spang A."/>
            <person name="Saw J.H."/>
            <person name="Jorgensen S.L."/>
            <person name="Zaremba-Niedzwiedzka K."/>
            <person name="Martijn J."/>
            <person name="Lind A.E."/>
            <person name="van Eijk R."/>
            <person name="Schleper C."/>
            <person name="Guy L."/>
            <person name="Ettema T.J."/>
        </authorList>
    </citation>
    <scope>NUCLEOTIDE SEQUENCE</scope>
</reference>
<evidence type="ECO:0000313" key="1">
    <source>
        <dbReference type="EMBL" id="KKN02794.1"/>
    </source>
</evidence>